<evidence type="ECO:0000313" key="2">
    <source>
        <dbReference type="EMBL" id="TWU44322.1"/>
    </source>
</evidence>
<organism evidence="2 3">
    <name type="scientific">Novipirellula aureliae</name>
    <dbReference type="NCBI Taxonomy" id="2527966"/>
    <lineage>
        <taxon>Bacteria</taxon>
        <taxon>Pseudomonadati</taxon>
        <taxon>Planctomycetota</taxon>
        <taxon>Planctomycetia</taxon>
        <taxon>Pirellulales</taxon>
        <taxon>Pirellulaceae</taxon>
        <taxon>Novipirellula</taxon>
    </lineage>
</organism>
<proteinExistence type="predicted"/>
<protein>
    <recommendedName>
        <fullName evidence="1">Methanolan biosynthesis EpsI domain-containing protein</fullName>
    </recommendedName>
</protein>
<dbReference type="RefSeq" id="WP_146599292.1">
    <property type="nucleotide sequence ID" value="NZ_SJPY01000002.1"/>
</dbReference>
<dbReference type="Proteomes" id="UP000315471">
    <property type="component" value="Unassembled WGS sequence"/>
</dbReference>
<dbReference type="AlphaFoldDB" id="A0A5C6E5X8"/>
<dbReference type="EMBL" id="SJPY01000002">
    <property type="protein sequence ID" value="TWU44322.1"/>
    <property type="molecule type" value="Genomic_DNA"/>
</dbReference>
<gene>
    <name evidence="2" type="ORF">Q31b_18580</name>
</gene>
<evidence type="ECO:0000259" key="1">
    <source>
        <dbReference type="Pfam" id="PF11984"/>
    </source>
</evidence>
<dbReference type="Pfam" id="PF11984">
    <property type="entry name" value="DUF3485"/>
    <property type="match status" value="1"/>
</dbReference>
<reference evidence="2 3" key="1">
    <citation type="submission" date="2019-02" db="EMBL/GenBank/DDBJ databases">
        <title>Deep-cultivation of Planctomycetes and their phenomic and genomic characterization uncovers novel biology.</title>
        <authorList>
            <person name="Wiegand S."/>
            <person name="Jogler M."/>
            <person name="Boedeker C."/>
            <person name="Pinto D."/>
            <person name="Vollmers J."/>
            <person name="Rivas-Marin E."/>
            <person name="Kohn T."/>
            <person name="Peeters S.H."/>
            <person name="Heuer A."/>
            <person name="Rast P."/>
            <person name="Oberbeckmann S."/>
            <person name="Bunk B."/>
            <person name="Jeske O."/>
            <person name="Meyerdierks A."/>
            <person name="Storesund J.E."/>
            <person name="Kallscheuer N."/>
            <person name="Luecker S."/>
            <person name="Lage O.M."/>
            <person name="Pohl T."/>
            <person name="Merkel B.J."/>
            <person name="Hornburger P."/>
            <person name="Mueller R.-W."/>
            <person name="Bruemmer F."/>
            <person name="Labrenz M."/>
            <person name="Spormann A.M."/>
            <person name="Op Den Camp H."/>
            <person name="Overmann J."/>
            <person name="Amann R."/>
            <person name="Jetten M.S.M."/>
            <person name="Mascher T."/>
            <person name="Medema M.H."/>
            <person name="Devos D.P."/>
            <person name="Kaster A.-K."/>
            <person name="Ovreas L."/>
            <person name="Rohde M."/>
            <person name="Galperin M.Y."/>
            <person name="Jogler C."/>
        </authorList>
    </citation>
    <scope>NUCLEOTIDE SEQUENCE [LARGE SCALE GENOMIC DNA]</scope>
    <source>
        <strain evidence="2 3">Q31b</strain>
    </source>
</reference>
<comment type="caution">
    <text evidence="2">The sequence shown here is derived from an EMBL/GenBank/DDBJ whole genome shotgun (WGS) entry which is preliminary data.</text>
</comment>
<name>A0A5C6E5X8_9BACT</name>
<keyword evidence="3" id="KW-1185">Reference proteome</keyword>
<feature type="domain" description="Methanolan biosynthesis EpsI" evidence="1">
    <location>
        <begin position="24"/>
        <end position="178"/>
    </location>
</feature>
<dbReference type="InterPro" id="IPR014263">
    <property type="entry name" value="Methanolan_biosynth_EpsI"/>
</dbReference>
<sequence length="219" mass="24440">MKSAKTESKSSVFKTYRMIPFVVVITFVLLSGVAHGVLDGRWSEPKDLIQQGDRLNQLPDHCGDWTLLHRDELDDGAKKLLRCYGSSLAVYQHDRTKSTVTVAVLFGPRGPIAVHTPEICYSSVGTKQVGETKKQIIQTPSGQQEFFSVQFAIAPSTEPSLDVWYAWSEGDAWIAAEYPRLWMAHSLYKIQVAGSVEVSENDCNNFLTSFLPEIDALLE</sequence>
<accession>A0A5C6E5X8</accession>
<dbReference type="OrthoDB" id="288208at2"/>
<evidence type="ECO:0000313" key="3">
    <source>
        <dbReference type="Proteomes" id="UP000315471"/>
    </source>
</evidence>